<protein>
    <submittedName>
        <fullName evidence="2">Uncharacterized protein</fullName>
    </submittedName>
</protein>
<evidence type="ECO:0000313" key="3">
    <source>
        <dbReference type="Proteomes" id="UP000000763"/>
    </source>
</evidence>
<feature type="compositionally biased region" description="Basic residues" evidence="1">
    <location>
        <begin position="35"/>
        <end position="46"/>
    </location>
</feature>
<organism evidence="2 3">
    <name type="scientific">Oryza sativa subsp. japonica</name>
    <name type="common">Rice</name>
    <dbReference type="NCBI Taxonomy" id="39947"/>
    <lineage>
        <taxon>Eukaryota</taxon>
        <taxon>Viridiplantae</taxon>
        <taxon>Streptophyta</taxon>
        <taxon>Embryophyta</taxon>
        <taxon>Tracheophyta</taxon>
        <taxon>Spermatophyta</taxon>
        <taxon>Magnoliopsida</taxon>
        <taxon>Liliopsida</taxon>
        <taxon>Poales</taxon>
        <taxon>Poaceae</taxon>
        <taxon>BOP clade</taxon>
        <taxon>Oryzoideae</taxon>
        <taxon>Oryzeae</taxon>
        <taxon>Oryzinae</taxon>
        <taxon>Oryza</taxon>
        <taxon>Oryza sativa</taxon>
    </lineage>
</organism>
<proteinExistence type="predicted"/>
<accession>Q8S7P5</accession>
<gene>
    <name evidence="2" type="primary">OSJNBa0095C07.22</name>
</gene>
<feature type="region of interest" description="Disordered" evidence="1">
    <location>
        <begin position="35"/>
        <end position="63"/>
    </location>
</feature>
<reference evidence="3" key="1">
    <citation type="journal article" date="2005" name="Nature">
        <title>The map-based sequence of the rice genome.</title>
        <authorList>
            <consortium name="International rice genome sequencing project (IRGSP)"/>
            <person name="Matsumoto T."/>
            <person name="Wu J."/>
            <person name="Kanamori H."/>
            <person name="Katayose Y."/>
            <person name="Fujisawa M."/>
            <person name="Namiki N."/>
            <person name="Mizuno H."/>
            <person name="Yamamoto K."/>
            <person name="Antonio B.A."/>
            <person name="Baba T."/>
            <person name="Sakata K."/>
            <person name="Nagamura Y."/>
            <person name="Aoki H."/>
            <person name="Arikawa K."/>
            <person name="Arita K."/>
            <person name="Bito T."/>
            <person name="Chiden Y."/>
            <person name="Fujitsuka N."/>
            <person name="Fukunaka R."/>
            <person name="Hamada M."/>
            <person name="Harada C."/>
            <person name="Hayashi A."/>
            <person name="Hijishita S."/>
            <person name="Honda M."/>
            <person name="Hosokawa S."/>
            <person name="Ichikawa Y."/>
            <person name="Idonuma A."/>
            <person name="Iijima M."/>
            <person name="Ikeda M."/>
            <person name="Ikeno M."/>
            <person name="Ito K."/>
            <person name="Ito S."/>
            <person name="Ito T."/>
            <person name="Ito Y."/>
            <person name="Ito Y."/>
            <person name="Iwabuchi A."/>
            <person name="Kamiya K."/>
            <person name="Karasawa W."/>
            <person name="Kurita K."/>
            <person name="Katagiri S."/>
            <person name="Kikuta A."/>
            <person name="Kobayashi H."/>
            <person name="Kobayashi N."/>
            <person name="Machita K."/>
            <person name="Maehara T."/>
            <person name="Masukawa M."/>
            <person name="Mizubayashi T."/>
            <person name="Mukai Y."/>
            <person name="Nagasaki H."/>
            <person name="Nagata Y."/>
            <person name="Naito S."/>
            <person name="Nakashima M."/>
            <person name="Nakama Y."/>
            <person name="Nakamichi Y."/>
            <person name="Nakamura M."/>
            <person name="Meguro A."/>
            <person name="Negishi M."/>
            <person name="Ohta I."/>
            <person name="Ohta T."/>
            <person name="Okamoto M."/>
            <person name="Ono N."/>
            <person name="Saji S."/>
            <person name="Sakaguchi M."/>
            <person name="Sakai K."/>
            <person name="Shibata M."/>
            <person name="Shimokawa T."/>
            <person name="Song J."/>
            <person name="Takazaki Y."/>
            <person name="Terasawa K."/>
            <person name="Tsugane M."/>
            <person name="Tsuji K."/>
            <person name="Ueda S."/>
            <person name="Waki K."/>
            <person name="Yamagata H."/>
            <person name="Yamamoto M."/>
            <person name="Yamamoto S."/>
            <person name="Yamane H."/>
            <person name="Yoshiki S."/>
            <person name="Yoshihara R."/>
            <person name="Yukawa K."/>
            <person name="Zhong H."/>
            <person name="Yano M."/>
            <person name="Yuan Q."/>
            <person name="Ouyang S."/>
            <person name="Liu J."/>
            <person name="Jones K.M."/>
            <person name="Gansberger K."/>
            <person name="Moffat K."/>
            <person name="Hill J."/>
            <person name="Bera J."/>
            <person name="Fadrosh D."/>
            <person name="Jin S."/>
            <person name="Johri S."/>
            <person name="Kim M."/>
            <person name="Overton L."/>
            <person name="Reardon M."/>
            <person name="Tsitrin T."/>
            <person name="Vuong H."/>
            <person name="Weaver B."/>
            <person name="Ciecko A."/>
            <person name="Tallon L."/>
            <person name="Jackson J."/>
            <person name="Pai G."/>
            <person name="Aken S.V."/>
            <person name="Utterback T."/>
            <person name="Reidmuller S."/>
            <person name="Feldblyum T."/>
            <person name="Hsiao J."/>
            <person name="Zismann V."/>
            <person name="Iobst S."/>
            <person name="de Vazeille A.R."/>
            <person name="Buell C.R."/>
            <person name="Ying K."/>
            <person name="Li Y."/>
            <person name="Lu T."/>
            <person name="Huang Y."/>
            <person name="Zhao Q."/>
            <person name="Feng Q."/>
            <person name="Zhang L."/>
            <person name="Zhu J."/>
            <person name="Weng Q."/>
            <person name="Mu J."/>
            <person name="Lu Y."/>
            <person name="Fan D."/>
            <person name="Liu Y."/>
            <person name="Guan J."/>
            <person name="Zhang Y."/>
            <person name="Yu S."/>
            <person name="Liu X."/>
            <person name="Zhang Y."/>
            <person name="Hong G."/>
            <person name="Han B."/>
            <person name="Choisne N."/>
            <person name="Demange N."/>
            <person name="Orjeda G."/>
            <person name="Samain S."/>
            <person name="Cattolico L."/>
            <person name="Pelletier E."/>
            <person name="Couloux A."/>
            <person name="Segurens B."/>
            <person name="Wincker P."/>
            <person name="D'Hont A."/>
            <person name="Scarpelli C."/>
            <person name="Weissenbach J."/>
            <person name="Salanoubat M."/>
            <person name="Quetier F."/>
            <person name="Yu Y."/>
            <person name="Kim H.R."/>
            <person name="Rambo T."/>
            <person name="Currie J."/>
            <person name="Collura K."/>
            <person name="Luo M."/>
            <person name="Yang T."/>
            <person name="Ammiraju J.S.S."/>
            <person name="Engler F."/>
            <person name="Soderlund C."/>
            <person name="Wing R.A."/>
            <person name="Palmer L.E."/>
            <person name="de la Bastide M."/>
            <person name="Spiegel L."/>
            <person name="Nascimento L."/>
            <person name="Zutavern T."/>
            <person name="O'Shaughnessy A."/>
            <person name="Dike S."/>
            <person name="Dedhia N."/>
            <person name="Preston R."/>
            <person name="Balija V."/>
            <person name="McCombie W.R."/>
            <person name="Chow T."/>
            <person name="Chen H."/>
            <person name="Chung M."/>
            <person name="Chen C."/>
            <person name="Shaw J."/>
            <person name="Wu H."/>
            <person name="Hsiao K."/>
            <person name="Chao Y."/>
            <person name="Chu M."/>
            <person name="Cheng C."/>
            <person name="Hour A."/>
            <person name="Lee P."/>
            <person name="Lin S."/>
            <person name="Lin Y."/>
            <person name="Liou J."/>
            <person name="Liu S."/>
            <person name="Hsing Y."/>
            <person name="Raghuvanshi S."/>
            <person name="Mohanty A."/>
            <person name="Bharti A.K."/>
            <person name="Gaur A."/>
            <person name="Gupta V."/>
            <person name="Kumar D."/>
            <person name="Ravi V."/>
            <person name="Vij S."/>
            <person name="Kapur A."/>
            <person name="Khurana P."/>
            <person name="Khurana P."/>
            <person name="Khurana J.P."/>
            <person name="Tyagi A.K."/>
            <person name="Gaikwad K."/>
            <person name="Singh A."/>
            <person name="Dalal V."/>
            <person name="Srivastava S."/>
            <person name="Dixit A."/>
            <person name="Pal A.K."/>
            <person name="Ghazi I.A."/>
            <person name="Yadav M."/>
            <person name="Pandit A."/>
            <person name="Bhargava A."/>
            <person name="Sureshbabu K."/>
            <person name="Batra K."/>
            <person name="Sharma T.R."/>
            <person name="Mohapatra T."/>
            <person name="Singh N.K."/>
            <person name="Messing J."/>
            <person name="Nelson A.B."/>
            <person name="Fuks G."/>
            <person name="Kavchok S."/>
            <person name="Keizer G."/>
            <person name="Linton E."/>
            <person name="Llaca V."/>
            <person name="Song R."/>
            <person name="Tanyolac B."/>
            <person name="Young S."/>
            <person name="Ho-Il K."/>
            <person name="Hahn J.H."/>
            <person name="Sangsakoo G."/>
            <person name="Vanavichit A."/>
            <person name="de Mattos Luiz.A.T."/>
            <person name="Zimmer P.D."/>
            <person name="Malone G."/>
            <person name="Dellagostin O."/>
            <person name="de Oliveira A.C."/>
            <person name="Bevan M."/>
            <person name="Bancroft I."/>
            <person name="Minx P."/>
            <person name="Cordum H."/>
            <person name="Wilson R."/>
            <person name="Cheng Z."/>
            <person name="Jin W."/>
            <person name="Jiang J."/>
            <person name="Leong S.A."/>
            <person name="Iwama H."/>
            <person name="Gojobori T."/>
            <person name="Itoh T."/>
            <person name="Niimura Y."/>
            <person name="Fujii Y."/>
            <person name="Habara T."/>
            <person name="Sakai H."/>
            <person name="Sato Y."/>
            <person name="Wilson G."/>
            <person name="Kumar K."/>
            <person name="McCouch S."/>
            <person name="Juretic N."/>
            <person name="Hoen D."/>
            <person name="Wright S."/>
            <person name="Bruskiewich R."/>
            <person name="Bureau T."/>
            <person name="Miyao A."/>
            <person name="Hirochika H."/>
            <person name="Nishikawa T."/>
            <person name="Kadowaki K."/>
            <person name="Sugiura M."/>
            <person name="Burr B."/>
            <person name="Sasaki T."/>
        </authorList>
    </citation>
    <scope>NUCLEOTIDE SEQUENCE [LARGE SCALE GENOMIC DNA]</scope>
    <source>
        <strain evidence="3">cv. Nipponbare</strain>
    </source>
</reference>
<evidence type="ECO:0000313" key="2">
    <source>
        <dbReference type="EMBL" id="AAL86476.1"/>
    </source>
</evidence>
<dbReference type="EMBL" id="AC077693">
    <property type="protein sequence ID" value="AAL86476.1"/>
    <property type="molecule type" value="Genomic_DNA"/>
</dbReference>
<reference evidence="3" key="2">
    <citation type="journal article" date="2008" name="Nucleic Acids Res.">
        <title>The rice annotation project database (RAP-DB): 2008 update.</title>
        <authorList>
            <consortium name="The rice annotation project (RAP)"/>
        </authorList>
    </citation>
    <scope>GENOME REANNOTATION</scope>
    <source>
        <strain evidence="3">cv. Nipponbare</strain>
    </source>
</reference>
<evidence type="ECO:0000256" key="1">
    <source>
        <dbReference type="SAM" id="MobiDB-lite"/>
    </source>
</evidence>
<feature type="compositionally biased region" description="Basic and acidic residues" evidence="1">
    <location>
        <begin position="47"/>
        <end position="57"/>
    </location>
</feature>
<dbReference type="AlphaFoldDB" id="Q8S7P5"/>
<name>Q8S7P5_ORYSJ</name>
<sequence>MPSPEKAAIVVALGGETTKLSSGGTYIARRFSHHRLGPRARRKQRHGREEVARRTEFETPSPERALSSLAKVKRIDKRQRRDASWRSLELLEDSAEEGARRRL</sequence>
<dbReference type="Proteomes" id="UP000000763">
    <property type="component" value="Chromosome 10"/>
</dbReference>